<dbReference type="InterPro" id="IPR024455">
    <property type="entry name" value="Phage_capsid"/>
</dbReference>
<evidence type="ECO:0000259" key="2">
    <source>
        <dbReference type="Pfam" id="PF05065"/>
    </source>
</evidence>
<dbReference type="InterPro" id="IPR054612">
    <property type="entry name" value="Phage_capsid-like_C"/>
</dbReference>
<dbReference type="EMBL" id="WNBW01000013">
    <property type="protein sequence ID" value="MTU04919.1"/>
    <property type="molecule type" value="Genomic_DNA"/>
</dbReference>
<feature type="domain" description="Phage capsid-like C-terminal" evidence="2">
    <location>
        <begin position="115"/>
        <end position="382"/>
    </location>
</feature>
<dbReference type="EMBL" id="WNBM01000010">
    <property type="protein sequence ID" value="MTT76729.1"/>
    <property type="molecule type" value="Genomic_DNA"/>
</dbReference>
<reference evidence="5 6" key="1">
    <citation type="journal article" date="2019" name="Nat. Med.">
        <title>A library of human gut bacterial isolates paired with longitudinal multiomics data enables mechanistic microbiome research.</title>
        <authorList>
            <person name="Poyet M."/>
            <person name="Groussin M."/>
            <person name="Gibbons S.M."/>
            <person name="Avila-Pacheco J."/>
            <person name="Jiang X."/>
            <person name="Kearney S.M."/>
            <person name="Perrotta A.R."/>
            <person name="Berdy B."/>
            <person name="Zhao S."/>
            <person name="Lieberman T.D."/>
            <person name="Swanson P.K."/>
            <person name="Smith M."/>
            <person name="Roesemann S."/>
            <person name="Alexander J.E."/>
            <person name="Rich S.A."/>
            <person name="Livny J."/>
            <person name="Vlamakis H."/>
            <person name="Clish C."/>
            <person name="Bullock K."/>
            <person name="Deik A."/>
            <person name="Scott J."/>
            <person name="Pierce K.A."/>
            <person name="Xavier R.J."/>
            <person name="Alm E.J."/>
        </authorList>
    </citation>
    <scope>NUCLEOTIDE SEQUENCE [LARGE SCALE GENOMIC DNA]</scope>
    <source>
        <strain evidence="3 6">BIOML-A13</strain>
        <strain evidence="4 5">BIOML-A3</strain>
    </source>
</reference>
<dbReference type="Gene3D" id="3.30.2320.10">
    <property type="entry name" value="hypothetical protein PF0899 domain"/>
    <property type="match status" value="1"/>
</dbReference>
<comment type="caution">
    <text evidence="3">The sequence shown here is derived from an EMBL/GenBank/DDBJ whole genome shotgun (WGS) entry which is preliminary data.</text>
</comment>
<evidence type="ECO:0000313" key="6">
    <source>
        <dbReference type="Proteomes" id="UP000484547"/>
    </source>
</evidence>
<proteinExistence type="predicted"/>
<evidence type="ECO:0000313" key="3">
    <source>
        <dbReference type="EMBL" id="MTT76729.1"/>
    </source>
</evidence>
<dbReference type="SUPFAM" id="SSF56563">
    <property type="entry name" value="Major capsid protein gp5"/>
    <property type="match status" value="1"/>
</dbReference>
<dbReference type="Pfam" id="PF05065">
    <property type="entry name" value="Phage_capsid"/>
    <property type="match status" value="1"/>
</dbReference>
<evidence type="ECO:0000313" key="4">
    <source>
        <dbReference type="EMBL" id="MTU04919.1"/>
    </source>
</evidence>
<evidence type="ECO:0000256" key="1">
    <source>
        <dbReference type="ARBA" id="ARBA00004328"/>
    </source>
</evidence>
<organism evidence="3 6">
    <name type="scientific">Phascolarctobacterium faecium</name>
    <dbReference type="NCBI Taxonomy" id="33025"/>
    <lineage>
        <taxon>Bacteria</taxon>
        <taxon>Bacillati</taxon>
        <taxon>Bacillota</taxon>
        <taxon>Negativicutes</taxon>
        <taxon>Acidaminococcales</taxon>
        <taxon>Acidaminococcaceae</taxon>
        <taxon>Phascolarctobacterium</taxon>
    </lineage>
</organism>
<sequence>MMNLKKLLEQKNSLCDKVNELCLTAEKEERALNAEEVEKINGKLAEIRSIEESIKIEEERRAIELGKGNKGEKEQLADKEKFEIEKRAFGELIRKDVLQYHEERADVNMTFGDNGAVIPTSIANKIIETVKDVCPIFQLATVYTIGGSLSFPVYDESDGKIQCAYKDEFNELESTSGKFTNVELKGFLAGVLTKISVSLVNNSAFDVAGYVISKMATAVGEFLEQELLLGEADKLKGIVNSKNIVTTAAAAITADELIDLQSAIKKRFRGQGRFILNPKTLNALRKLKDNDGKYLLNPDIRTGFGYTLLGSPVEESDAMPAMEAGKMAIAFGDFSGLYVKFTEQLELQVLREKYATQHALGVVGWIEVDSKIVEPQKIAILKMKA</sequence>
<keyword evidence="5" id="KW-1185">Reference proteome</keyword>
<protein>
    <submittedName>
        <fullName evidence="3">Phage major capsid protein</fullName>
    </submittedName>
</protein>
<dbReference type="AlphaFoldDB" id="A0A7X3BWG7"/>
<dbReference type="Proteomes" id="UP000443070">
    <property type="component" value="Unassembled WGS sequence"/>
</dbReference>
<comment type="subcellular location">
    <subcellularLocation>
        <location evidence="1">Virion</location>
    </subcellularLocation>
</comment>
<dbReference type="Proteomes" id="UP000484547">
    <property type="component" value="Unassembled WGS sequence"/>
</dbReference>
<name>A0A7X3BWG7_9FIRM</name>
<evidence type="ECO:0000313" key="5">
    <source>
        <dbReference type="Proteomes" id="UP000443070"/>
    </source>
</evidence>
<accession>A0A7X3BWG7</accession>
<gene>
    <name evidence="3" type="ORF">GMD11_10730</name>
    <name evidence="4" type="ORF">GMD18_11040</name>
</gene>
<dbReference type="NCBIfam" id="TIGR01554">
    <property type="entry name" value="major_cap_HK97"/>
    <property type="match status" value="1"/>
</dbReference>